<evidence type="ECO:0000256" key="4">
    <source>
        <dbReference type="ARBA" id="ARBA00023136"/>
    </source>
</evidence>
<evidence type="ECO:0000256" key="3">
    <source>
        <dbReference type="ARBA" id="ARBA00022989"/>
    </source>
</evidence>
<evidence type="ECO:0000256" key="2">
    <source>
        <dbReference type="ARBA" id="ARBA00022692"/>
    </source>
</evidence>
<dbReference type="PANTHER" id="PTHR21706">
    <property type="entry name" value="TRANSMEMBRANE PROTEIN 65"/>
    <property type="match status" value="1"/>
</dbReference>
<dbReference type="SMART" id="SM00065">
    <property type="entry name" value="GAF"/>
    <property type="match status" value="1"/>
</dbReference>
<evidence type="ECO:0000256" key="1">
    <source>
        <dbReference type="ARBA" id="ARBA00004141"/>
    </source>
</evidence>
<keyword evidence="4 5" id="KW-0472">Membrane</keyword>
<dbReference type="GO" id="GO:0016020">
    <property type="term" value="C:membrane"/>
    <property type="evidence" value="ECO:0007669"/>
    <property type="project" value="UniProtKB-SubCell"/>
</dbReference>
<comment type="subcellular location">
    <subcellularLocation>
        <location evidence="1">Membrane</location>
        <topology evidence="1">Multi-pass membrane protein</topology>
    </subcellularLocation>
</comment>
<dbReference type="Pfam" id="PF10507">
    <property type="entry name" value="TMEM65"/>
    <property type="match status" value="1"/>
</dbReference>
<dbReference type="SUPFAM" id="SSF55781">
    <property type="entry name" value="GAF domain-like"/>
    <property type="match status" value="1"/>
</dbReference>
<dbReference type="InterPro" id="IPR003018">
    <property type="entry name" value="GAF"/>
</dbReference>
<evidence type="ECO:0000313" key="7">
    <source>
        <dbReference type="EMBL" id="CAD9327809.1"/>
    </source>
</evidence>
<dbReference type="InterPro" id="IPR019537">
    <property type="entry name" value="TMEM65"/>
</dbReference>
<organism evidence="7">
    <name type="scientific">Trieres chinensis</name>
    <name type="common">Marine centric diatom</name>
    <name type="synonym">Odontella sinensis</name>
    <dbReference type="NCBI Taxonomy" id="1514140"/>
    <lineage>
        <taxon>Eukaryota</taxon>
        <taxon>Sar</taxon>
        <taxon>Stramenopiles</taxon>
        <taxon>Ochrophyta</taxon>
        <taxon>Bacillariophyta</taxon>
        <taxon>Mediophyceae</taxon>
        <taxon>Biddulphiophycidae</taxon>
        <taxon>Eupodiscales</taxon>
        <taxon>Parodontellaceae</taxon>
        <taxon>Trieres</taxon>
    </lineage>
</organism>
<dbReference type="GO" id="GO:0005739">
    <property type="term" value="C:mitochondrion"/>
    <property type="evidence" value="ECO:0007669"/>
    <property type="project" value="TreeGrafter"/>
</dbReference>
<keyword evidence="3 5" id="KW-1133">Transmembrane helix</keyword>
<dbReference type="EMBL" id="HBGO01007783">
    <property type="protein sequence ID" value="CAD9327809.1"/>
    <property type="molecule type" value="Transcribed_RNA"/>
</dbReference>
<reference evidence="7" key="1">
    <citation type="submission" date="2021-01" db="EMBL/GenBank/DDBJ databases">
        <authorList>
            <person name="Corre E."/>
            <person name="Pelletier E."/>
            <person name="Niang G."/>
            <person name="Scheremetjew M."/>
            <person name="Finn R."/>
            <person name="Kale V."/>
            <person name="Holt S."/>
            <person name="Cochrane G."/>
            <person name="Meng A."/>
            <person name="Brown T."/>
            <person name="Cohen L."/>
        </authorList>
    </citation>
    <scope>NUCLEOTIDE SEQUENCE</scope>
    <source>
        <strain evidence="7">Grunow 1884</strain>
    </source>
</reference>
<dbReference type="AlphaFoldDB" id="A0A7S1Z4I3"/>
<sequence length="379" mass="40520">MVARVIARRSVCGRLLNNQTWKAKDFFARSARSTNITGSNRLVRRLLHNKAHAPRDSASASSCKRIHSSAATTTASMEYAHLQDSGSENLARIASTAVTGSTVAPRPTVAQLKTLFVSSAVPMVGFGFMDNFIMIQAGGYIDSTLGVKFGLATLTAAAMGQIVSDVSGVVFGGALERGLVKMGLIRPSNLTNAQRQLPIARNIGMVGAVLGVMFGCALGATSLLCLDLEACERQKHAAELQQILKDMLKSDGALGSQSCTLYLMHAGHQANTDESESSTPQVASIMTADKDSYVRRCAQTGVFLIENHAEENMGGKHNEINSILCAPVTNKQGDIVAVVEFQNKIGDGVERGIFTQSDERLAKMLAHHVGIFIDRIAQQ</sequence>
<evidence type="ECO:0000256" key="5">
    <source>
        <dbReference type="SAM" id="Phobius"/>
    </source>
</evidence>
<keyword evidence="2 5" id="KW-0812">Transmembrane</keyword>
<evidence type="ECO:0000259" key="6">
    <source>
        <dbReference type="SMART" id="SM00065"/>
    </source>
</evidence>
<dbReference type="Pfam" id="PF13185">
    <property type="entry name" value="GAF_2"/>
    <property type="match status" value="1"/>
</dbReference>
<proteinExistence type="predicted"/>
<feature type="domain" description="GAF" evidence="6">
    <location>
        <begin position="236"/>
        <end position="379"/>
    </location>
</feature>
<feature type="transmembrane region" description="Helical" evidence="5">
    <location>
        <begin position="203"/>
        <end position="224"/>
    </location>
</feature>
<accession>A0A7S1Z4I3</accession>
<protein>
    <recommendedName>
        <fullName evidence="6">GAF domain-containing protein</fullName>
    </recommendedName>
</protein>
<gene>
    <name evidence="7" type="ORF">OSIN01602_LOCUS4398</name>
</gene>
<dbReference type="InterPro" id="IPR029016">
    <property type="entry name" value="GAF-like_dom_sf"/>
</dbReference>
<name>A0A7S1Z4I3_TRICV</name>
<dbReference type="Gene3D" id="3.30.450.40">
    <property type="match status" value="1"/>
</dbReference>
<dbReference type="PANTHER" id="PTHR21706:SF15">
    <property type="entry name" value="TRANSMEMBRANE PROTEIN 65"/>
    <property type="match status" value="1"/>
</dbReference>